<accession>A0A1H5QVQ3</accession>
<dbReference type="PANTHER" id="PTHR43194">
    <property type="entry name" value="HYDROLASE ALPHA/BETA FOLD FAMILY"/>
    <property type="match status" value="1"/>
</dbReference>
<dbReference type="Proteomes" id="UP000198878">
    <property type="component" value="Unassembled WGS sequence"/>
</dbReference>
<organism evidence="2 3">
    <name type="scientific">Amycolatopsis pretoriensis</name>
    <dbReference type="NCBI Taxonomy" id="218821"/>
    <lineage>
        <taxon>Bacteria</taxon>
        <taxon>Bacillati</taxon>
        <taxon>Actinomycetota</taxon>
        <taxon>Actinomycetes</taxon>
        <taxon>Pseudonocardiales</taxon>
        <taxon>Pseudonocardiaceae</taxon>
        <taxon>Amycolatopsis</taxon>
    </lineage>
</organism>
<proteinExistence type="predicted"/>
<dbReference type="AlphaFoldDB" id="A0A1H5QVQ3"/>
<dbReference type="EMBL" id="FNUJ01000004">
    <property type="protein sequence ID" value="SEF29398.1"/>
    <property type="molecule type" value="Genomic_DNA"/>
</dbReference>
<dbReference type="InterPro" id="IPR000073">
    <property type="entry name" value="AB_hydrolase_1"/>
</dbReference>
<dbReference type="GO" id="GO:0003824">
    <property type="term" value="F:catalytic activity"/>
    <property type="evidence" value="ECO:0007669"/>
    <property type="project" value="UniProtKB-ARBA"/>
</dbReference>
<dbReference type="SUPFAM" id="SSF53474">
    <property type="entry name" value="alpha/beta-Hydrolases"/>
    <property type="match status" value="1"/>
</dbReference>
<keyword evidence="3" id="KW-1185">Reference proteome</keyword>
<dbReference type="InterPro" id="IPR050228">
    <property type="entry name" value="Carboxylesterase_BioH"/>
</dbReference>
<evidence type="ECO:0000259" key="1">
    <source>
        <dbReference type="Pfam" id="PF12697"/>
    </source>
</evidence>
<dbReference type="Gene3D" id="3.40.50.1820">
    <property type="entry name" value="alpha/beta hydrolase"/>
    <property type="match status" value="1"/>
</dbReference>
<dbReference type="Pfam" id="PF12697">
    <property type="entry name" value="Abhydrolase_6"/>
    <property type="match status" value="1"/>
</dbReference>
<dbReference type="InterPro" id="IPR029058">
    <property type="entry name" value="AB_hydrolase_fold"/>
</dbReference>
<dbReference type="PANTHER" id="PTHR43194:SF2">
    <property type="entry name" value="PEROXISOMAL MEMBRANE PROTEIN LPX1"/>
    <property type="match status" value="1"/>
</dbReference>
<reference evidence="3" key="1">
    <citation type="submission" date="2016-10" db="EMBL/GenBank/DDBJ databases">
        <authorList>
            <person name="Varghese N."/>
            <person name="Submissions S."/>
        </authorList>
    </citation>
    <scope>NUCLEOTIDE SEQUENCE [LARGE SCALE GENOMIC DNA]</scope>
    <source>
        <strain evidence="3">DSM 44654</strain>
    </source>
</reference>
<name>A0A1H5QVQ3_9PSEU</name>
<gene>
    <name evidence="2" type="ORF">SAMN05421837_104678</name>
</gene>
<evidence type="ECO:0000313" key="3">
    <source>
        <dbReference type="Proteomes" id="UP000198878"/>
    </source>
</evidence>
<protein>
    <submittedName>
        <fullName evidence="2">Pimeloyl-ACP methyl ester carboxylesterase</fullName>
    </submittedName>
</protein>
<evidence type="ECO:0000313" key="2">
    <source>
        <dbReference type="EMBL" id="SEF29398.1"/>
    </source>
</evidence>
<sequence length="265" mass="29225">MESDHSVTVRTSHYGDRVLCFGGTGVPIVLLHGLMGRARTWSRVAEWLRPYGAVYGLDARGHGSAPRVGPWTTERFTDDVAAALRSLDAGPAVLIGHSMGGLHAWTTAAKHPELVRAVVSEDFAPDQRGRTVETWRGYFESWPVPFESLGHVREFFGDAGEYFADCVEERSDGFHLVADLEDLYVIAAEWGRRDYWDVVDAIRCPLLLVEGEHTAMPPGQQAEVATRVEGAKHVVVPGSAHLPHDEAPEIYRGAVEAFLSQVLKR</sequence>
<dbReference type="STRING" id="218821.SAMN05421837_104678"/>
<feature type="domain" description="AB hydrolase-1" evidence="1">
    <location>
        <begin position="28"/>
        <end position="249"/>
    </location>
</feature>